<evidence type="ECO:0000256" key="13">
    <source>
        <dbReference type="ARBA" id="ARBA00023274"/>
    </source>
</evidence>
<evidence type="ECO:0000256" key="6">
    <source>
        <dbReference type="ARBA" id="ARBA00022679"/>
    </source>
</evidence>
<dbReference type="GO" id="GO:0003735">
    <property type="term" value="F:structural constituent of ribosome"/>
    <property type="evidence" value="ECO:0007669"/>
    <property type="project" value="InterPro"/>
</dbReference>
<dbReference type="PROSITE" id="PS00467">
    <property type="entry name" value="RIBOSOMAL_L2"/>
    <property type="match status" value="1"/>
</dbReference>
<gene>
    <name evidence="18" type="ORF">CLUP02_03247</name>
</gene>
<feature type="region of interest" description="Disordered" evidence="15">
    <location>
        <begin position="30"/>
        <end position="90"/>
    </location>
</feature>
<dbReference type="InterPro" id="IPR022666">
    <property type="entry name" value="Ribosomal_uL2_RNA-bd_dom"/>
</dbReference>
<dbReference type="GO" id="GO:0004001">
    <property type="term" value="F:adenosine kinase activity"/>
    <property type="evidence" value="ECO:0007669"/>
    <property type="project" value="UniProtKB-EC"/>
</dbReference>
<dbReference type="Pfam" id="PF00294">
    <property type="entry name" value="PfkB"/>
    <property type="match status" value="1"/>
</dbReference>
<comment type="cofactor">
    <cofactor evidence="1">
        <name>Mg(2+)</name>
        <dbReference type="ChEBI" id="CHEBI:18420"/>
    </cofactor>
</comment>
<dbReference type="FunFam" id="3.40.1190.20:FF:000014">
    <property type="entry name" value="ADO1p Adenosine kinase"/>
    <property type="match status" value="1"/>
</dbReference>
<dbReference type="FunFam" id="3.30.1110.10:FF:000001">
    <property type="entry name" value="Adenosine kinase a"/>
    <property type="match status" value="1"/>
</dbReference>
<evidence type="ECO:0000256" key="12">
    <source>
        <dbReference type="ARBA" id="ARBA00022980"/>
    </source>
</evidence>
<keyword evidence="7" id="KW-0660">Purine salvage</keyword>
<dbReference type="PROSITE" id="PS00584">
    <property type="entry name" value="PFKB_KINASES_2"/>
    <property type="match status" value="1"/>
</dbReference>
<dbReference type="InterPro" id="IPR029056">
    <property type="entry name" value="Ribokinase-like"/>
</dbReference>
<feature type="region of interest" description="Disordered" evidence="15">
    <location>
        <begin position="594"/>
        <end position="676"/>
    </location>
</feature>
<dbReference type="SUPFAM" id="SSF50249">
    <property type="entry name" value="Nucleic acid-binding proteins"/>
    <property type="match status" value="1"/>
</dbReference>
<accession>A0A9Q8SI48</accession>
<dbReference type="InterPro" id="IPR014726">
    <property type="entry name" value="Ribosomal_uL2_dom3"/>
</dbReference>
<dbReference type="FunFam" id="4.10.950.10:FF:000002">
    <property type="entry name" value="60S ribosomal protein L2"/>
    <property type="match status" value="1"/>
</dbReference>
<dbReference type="Gene3D" id="2.30.30.30">
    <property type="match status" value="1"/>
</dbReference>
<name>A0A9Q8SI48_9PEZI</name>
<evidence type="ECO:0000313" key="19">
    <source>
        <dbReference type="Proteomes" id="UP000830671"/>
    </source>
</evidence>
<keyword evidence="6" id="KW-0808">Transferase</keyword>
<evidence type="ECO:0000259" key="16">
    <source>
        <dbReference type="SMART" id="SM01382"/>
    </source>
</evidence>
<evidence type="ECO:0000256" key="1">
    <source>
        <dbReference type="ARBA" id="ARBA00001946"/>
    </source>
</evidence>
<feature type="domain" description="Large ribosomal subunit protein uL2 C-terminal" evidence="16">
    <location>
        <begin position="292"/>
        <end position="428"/>
    </location>
</feature>
<organism evidence="18 19">
    <name type="scientific">Colletotrichum lupini</name>
    <dbReference type="NCBI Taxonomy" id="145971"/>
    <lineage>
        <taxon>Eukaryota</taxon>
        <taxon>Fungi</taxon>
        <taxon>Dikarya</taxon>
        <taxon>Ascomycota</taxon>
        <taxon>Pezizomycotina</taxon>
        <taxon>Sordariomycetes</taxon>
        <taxon>Hypocreomycetidae</taxon>
        <taxon>Glomerellales</taxon>
        <taxon>Glomerellaceae</taxon>
        <taxon>Colletotrichum</taxon>
        <taxon>Colletotrichum acutatum species complex</taxon>
    </lineage>
</organism>
<feature type="domain" description="Large ribosomal subunit protein uL2 RNA-binding" evidence="17">
    <location>
        <begin position="207"/>
        <end position="286"/>
    </location>
</feature>
<comment type="similarity">
    <text evidence="3">Belongs to the universal ribosomal protein uL2 family.</text>
</comment>
<feature type="compositionally biased region" description="Polar residues" evidence="15">
    <location>
        <begin position="653"/>
        <end position="671"/>
    </location>
</feature>
<dbReference type="InterPro" id="IPR011611">
    <property type="entry name" value="PfkB_dom"/>
</dbReference>
<evidence type="ECO:0000256" key="8">
    <source>
        <dbReference type="ARBA" id="ARBA00022741"/>
    </source>
</evidence>
<dbReference type="Gene3D" id="3.30.1110.10">
    <property type="match status" value="1"/>
</dbReference>
<feature type="compositionally biased region" description="Low complexity" evidence="15">
    <location>
        <begin position="607"/>
        <end position="633"/>
    </location>
</feature>
<dbReference type="GO" id="GO:0022625">
    <property type="term" value="C:cytosolic large ribosomal subunit"/>
    <property type="evidence" value="ECO:0007669"/>
    <property type="project" value="UniProtKB-ARBA"/>
</dbReference>
<keyword evidence="11" id="KW-0460">Magnesium</keyword>
<dbReference type="PANTHER" id="PTHR45769">
    <property type="entry name" value="ADENOSINE KINASE"/>
    <property type="match status" value="1"/>
</dbReference>
<evidence type="ECO:0000313" key="18">
    <source>
        <dbReference type="EMBL" id="UQC77776.1"/>
    </source>
</evidence>
<sequence length="1142" mass="125741">MRAPAYWTILGQNFTRRTLKSKCFERNDALREERPSPTPAKVPMTLIAGPHQGTKDSGVLSIRKCSHERKAGDSEGNEETSSSRMRDSARHDGVEDIVNLASVGHNETFRSLWVRFCGDHFIFPSRGGLERKSHAPLQFPKFEPSCLLTEFDDSTSPRRQHLALRTPEDCQDGSRCKSLFYPTLDSLFAERYWRIIDLLLIRNQRRGRGSIFTANTRLNKAPAKFRNLDYAERHGYLRGIVKDIIHDPGRGAPLAQVVFRDPYKFKQHTETFIANEGMYTGQFIYAGKKAALTVGNVLPLGSMPEGTVVSNVETKIGDRGTLGRTSGNYITIVGHNPDEGKTRIKLPSGAKKVVHSEARGMIGIVAGGGRTDKPLLKASRAKHKFAVKRGANWPRTRGVAMNPVDHPHGGGNHQHIGKASTISRYAVQGQKAGLIAARRTGLLRGTQKTPGVCVDDEQKTGFGTANGVRRKVAFGSFLLSPATICSCGFLFQLIDSEFYIEELLLSRDISSFGEWPDDTMAPKTKTALSRSDSVLRNLTLHNSSTEPPKSRETYTRVLHISHSRAIMFACQRVTASRCLTQRCTSTNSLNATVKRTFATRPRPRPTIPAAPVLSSPSAATTPSARAPAHTPPSRQAPGQSSRPAVQARFFSDHPTSSDRSSNPTIGIPSSKTGRRNTKIKIFESSHNLHHFHTSSIHPRTPQLNKMASQDFRLLCIENPLLDIQAVGDKALLEKYGLKENDAILAEEKHLGIYEDLLNNYDAKLIAGGAAQNTARGAQYILPPNSVVYLGGVGDDKYASILQDAVKTAGLRVEYRVDPKIATGRCGVVITGHNRSMCTELGAANHYDLEHLTRPDVWKLVENAQAYYIGGYHFTVCPAAIQKLAEEAAKNNKVFAVSLSAPFICQFFKDPLDASAPYWDYVIGNETEAAAYAEAHSLGTTDLKEIAKALANLPKENKQRKRVAIITQGTEPTLVAVQGEDSVKEYPVKPISKEQINDTNGAGDAFAGGLMAGIVDGKSLDQSIDMGQWLAKLSIQELGPSYPFPKQAYSALALRGSKGKRFQQRRWLLRELSNEWQSHFASTCNLGSTPFTTLSPWVMRYLTRVHFPVVSVVSCPVKSVQNSSMSQYNSIVRSIHVAETFSK</sequence>
<dbReference type="GO" id="GO:0006144">
    <property type="term" value="P:purine nucleobase metabolic process"/>
    <property type="evidence" value="ECO:0007669"/>
    <property type="project" value="TreeGrafter"/>
</dbReference>
<proteinExistence type="inferred from homology"/>
<dbReference type="FunFam" id="2.40.50.140:FF:000020">
    <property type="entry name" value="60S ribosomal protein L2"/>
    <property type="match status" value="1"/>
</dbReference>
<dbReference type="Pfam" id="PF03947">
    <property type="entry name" value="Ribosomal_L2_C"/>
    <property type="match status" value="1"/>
</dbReference>
<evidence type="ECO:0000256" key="3">
    <source>
        <dbReference type="ARBA" id="ARBA00005636"/>
    </source>
</evidence>
<keyword evidence="9 18" id="KW-0418">Kinase</keyword>
<dbReference type="Gene3D" id="2.40.50.140">
    <property type="entry name" value="Nucleic acid-binding proteins"/>
    <property type="match status" value="1"/>
</dbReference>
<dbReference type="KEGG" id="clup:CLUP02_03247"/>
<dbReference type="EC" id="2.7.1.20" evidence="5"/>
<dbReference type="SUPFAM" id="SSF50104">
    <property type="entry name" value="Translation proteins SH3-like domain"/>
    <property type="match status" value="1"/>
</dbReference>
<dbReference type="GO" id="GO:0006412">
    <property type="term" value="P:translation"/>
    <property type="evidence" value="ECO:0007669"/>
    <property type="project" value="InterPro"/>
</dbReference>
<evidence type="ECO:0000256" key="15">
    <source>
        <dbReference type="SAM" id="MobiDB-lite"/>
    </source>
</evidence>
<keyword evidence="10" id="KW-0067">ATP-binding</keyword>
<feature type="active site" description="Proton acceptor" evidence="14">
    <location>
        <position position="1003"/>
    </location>
</feature>
<dbReference type="AlphaFoldDB" id="A0A9Q8SI48"/>
<evidence type="ECO:0000256" key="7">
    <source>
        <dbReference type="ARBA" id="ARBA00022726"/>
    </source>
</evidence>
<dbReference type="RefSeq" id="XP_049139415.1">
    <property type="nucleotide sequence ID" value="XM_049282272.1"/>
</dbReference>
<dbReference type="Pfam" id="PF00181">
    <property type="entry name" value="Ribosomal_L2_N"/>
    <property type="match status" value="1"/>
</dbReference>
<evidence type="ECO:0000259" key="17">
    <source>
        <dbReference type="SMART" id="SM01383"/>
    </source>
</evidence>
<keyword evidence="19" id="KW-1185">Reference proteome</keyword>
<dbReference type="FunFam" id="2.30.30.30:FF:000006">
    <property type="entry name" value="60S ribosomal protein L8"/>
    <property type="match status" value="1"/>
</dbReference>
<dbReference type="PRINTS" id="PR00989">
    <property type="entry name" value="ADENOKINASE"/>
</dbReference>
<dbReference type="EMBL" id="CP019474">
    <property type="protein sequence ID" value="UQC77776.1"/>
    <property type="molecule type" value="Genomic_DNA"/>
</dbReference>
<evidence type="ECO:0000256" key="9">
    <source>
        <dbReference type="ARBA" id="ARBA00022777"/>
    </source>
</evidence>
<keyword evidence="12" id="KW-0689">Ribosomal protein</keyword>
<dbReference type="Proteomes" id="UP000830671">
    <property type="component" value="Chromosome 2"/>
</dbReference>
<dbReference type="Gene3D" id="3.40.1190.20">
    <property type="match status" value="1"/>
</dbReference>
<keyword evidence="13" id="KW-0687">Ribonucleoprotein</keyword>
<dbReference type="PANTHER" id="PTHR45769:SF3">
    <property type="entry name" value="ADENOSINE KINASE"/>
    <property type="match status" value="1"/>
</dbReference>
<dbReference type="InterPro" id="IPR002173">
    <property type="entry name" value="Carboh/pur_kinase_PfkB_CS"/>
</dbReference>
<dbReference type="InterPro" id="IPR014722">
    <property type="entry name" value="Rib_uL2_dom2"/>
</dbReference>
<dbReference type="InterPro" id="IPR008991">
    <property type="entry name" value="Translation_prot_SH3-like_sf"/>
</dbReference>
<dbReference type="InterPro" id="IPR022669">
    <property type="entry name" value="Ribosomal_uL2_C"/>
</dbReference>
<evidence type="ECO:0000256" key="5">
    <source>
        <dbReference type="ARBA" id="ARBA00012119"/>
    </source>
</evidence>
<comment type="similarity">
    <text evidence="4">Belongs to the carbohydrate kinase PfkB family.</text>
</comment>
<protein>
    <recommendedName>
        <fullName evidence="5">adenosine kinase</fullName>
        <ecNumber evidence="5">2.7.1.20</ecNumber>
    </recommendedName>
</protein>
<evidence type="ECO:0000256" key="14">
    <source>
        <dbReference type="PIRSR" id="PIRSR601805-1"/>
    </source>
</evidence>
<dbReference type="GeneID" id="73337282"/>
<dbReference type="InterPro" id="IPR022671">
    <property type="entry name" value="Ribosomal_uL2_CS"/>
</dbReference>
<dbReference type="SMART" id="SM01383">
    <property type="entry name" value="Ribosomal_L2"/>
    <property type="match status" value="1"/>
</dbReference>
<dbReference type="GO" id="GO:0006166">
    <property type="term" value="P:purine ribonucleoside salvage"/>
    <property type="evidence" value="ECO:0007669"/>
    <property type="project" value="UniProtKB-KW"/>
</dbReference>
<dbReference type="GO" id="GO:0005634">
    <property type="term" value="C:nucleus"/>
    <property type="evidence" value="ECO:0007669"/>
    <property type="project" value="TreeGrafter"/>
</dbReference>
<keyword evidence="8" id="KW-0547">Nucleotide-binding</keyword>
<evidence type="ECO:0000256" key="2">
    <source>
        <dbReference type="ARBA" id="ARBA00004801"/>
    </source>
</evidence>
<dbReference type="Gene3D" id="4.10.950.10">
    <property type="entry name" value="Ribosomal protein L2, domain 3"/>
    <property type="match status" value="1"/>
</dbReference>
<reference evidence="18" key="1">
    <citation type="journal article" date="2021" name="Mol. Plant Microbe Interact.">
        <title>Complete Genome Sequence of the Plant-Pathogenic Fungus Colletotrichum lupini.</title>
        <authorList>
            <person name="Baroncelli R."/>
            <person name="Pensec F."/>
            <person name="Da Lio D."/>
            <person name="Boufleur T."/>
            <person name="Vicente I."/>
            <person name="Sarrocco S."/>
            <person name="Picot A."/>
            <person name="Baraldi E."/>
            <person name="Sukno S."/>
            <person name="Thon M."/>
            <person name="Le Floch G."/>
        </authorList>
    </citation>
    <scope>NUCLEOTIDE SEQUENCE</scope>
    <source>
        <strain evidence="18">IMI 504893</strain>
    </source>
</reference>
<dbReference type="GO" id="GO:0005524">
    <property type="term" value="F:ATP binding"/>
    <property type="evidence" value="ECO:0007669"/>
    <property type="project" value="UniProtKB-KW"/>
</dbReference>
<dbReference type="InterPro" id="IPR001805">
    <property type="entry name" value="Adenokinase"/>
</dbReference>
<dbReference type="InterPro" id="IPR012340">
    <property type="entry name" value="NA-bd_OB-fold"/>
</dbReference>
<comment type="pathway">
    <text evidence="2">Purine metabolism; AMP biosynthesis via salvage pathway; AMP from adenosine: step 1/1.</text>
</comment>
<evidence type="ECO:0000256" key="11">
    <source>
        <dbReference type="ARBA" id="ARBA00022842"/>
    </source>
</evidence>
<evidence type="ECO:0000256" key="4">
    <source>
        <dbReference type="ARBA" id="ARBA00010688"/>
    </source>
</evidence>
<dbReference type="SMART" id="SM01382">
    <property type="entry name" value="Ribosomal_L2_C"/>
    <property type="match status" value="1"/>
</dbReference>
<evidence type="ECO:0000256" key="10">
    <source>
        <dbReference type="ARBA" id="ARBA00022840"/>
    </source>
</evidence>
<dbReference type="CDD" id="cd01168">
    <property type="entry name" value="adenosine_kinase"/>
    <property type="match status" value="1"/>
</dbReference>
<dbReference type="SUPFAM" id="SSF53613">
    <property type="entry name" value="Ribokinase-like"/>
    <property type="match status" value="1"/>
</dbReference>